<dbReference type="GO" id="GO:0030897">
    <property type="term" value="C:HOPS complex"/>
    <property type="evidence" value="ECO:0007669"/>
    <property type="project" value="TreeGrafter"/>
</dbReference>
<dbReference type="PANTHER" id="PTHR12616:SF1">
    <property type="entry name" value="VACUOLAR PROTEIN SORTING-ASSOCIATED PROTEIN 41 HOMOLOG"/>
    <property type="match status" value="1"/>
</dbReference>
<proteinExistence type="predicted"/>
<dbReference type="PANTHER" id="PTHR12616">
    <property type="entry name" value="VACUOLAR PROTEIN SORTING VPS41"/>
    <property type="match status" value="1"/>
</dbReference>
<keyword evidence="4" id="KW-1185">Reference proteome</keyword>
<protein>
    <recommendedName>
        <fullName evidence="2">Vps41 beta-propeller domain-containing protein</fullName>
    </recommendedName>
</protein>
<feature type="compositionally biased region" description="Acidic residues" evidence="1">
    <location>
        <begin position="59"/>
        <end position="69"/>
    </location>
</feature>
<dbReference type="GO" id="GO:0016236">
    <property type="term" value="P:macroautophagy"/>
    <property type="evidence" value="ECO:0007669"/>
    <property type="project" value="TreeGrafter"/>
</dbReference>
<dbReference type="InterPro" id="IPR036322">
    <property type="entry name" value="WD40_repeat_dom_sf"/>
</dbReference>
<dbReference type="Pfam" id="PF23411">
    <property type="entry name" value="Beta-prop_Vps41"/>
    <property type="match status" value="1"/>
</dbReference>
<dbReference type="InterPro" id="IPR057780">
    <property type="entry name" value="Beta-prop_Vps41"/>
</dbReference>
<feature type="domain" description="Vps41 beta-propeller" evidence="2">
    <location>
        <begin position="347"/>
        <end position="582"/>
    </location>
</feature>
<evidence type="ECO:0000313" key="4">
    <source>
        <dbReference type="Proteomes" id="UP000000759"/>
    </source>
</evidence>
<dbReference type="KEGG" id="pti:PHATRDRAFT_45316"/>
<accession>B7FX95</accession>
<feature type="region of interest" description="Disordered" evidence="1">
    <location>
        <begin position="1432"/>
        <end position="1451"/>
    </location>
</feature>
<dbReference type="PaxDb" id="2850-Phatr45316"/>
<dbReference type="GO" id="GO:0009267">
    <property type="term" value="P:cellular response to starvation"/>
    <property type="evidence" value="ECO:0007669"/>
    <property type="project" value="TreeGrafter"/>
</dbReference>
<feature type="compositionally biased region" description="Polar residues" evidence="1">
    <location>
        <begin position="1142"/>
        <end position="1154"/>
    </location>
</feature>
<organism evidence="3 4">
    <name type="scientific">Phaeodactylum tricornutum (strain CCAP 1055/1)</name>
    <dbReference type="NCBI Taxonomy" id="556484"/>
    <lineage>
        <taxon>Eukaryota</taxon>
        <taxon>Sar</taxon>
        <taxon>Stramenopiles</taxon>
        <taxon>Ochrophyta</taxon>
        <taxon>Bacillariophyta</taxon>
        <taxon>Bacillariophyceae</taxon>
        <taxon>Bacillariophycidae</taxon>
        <taxon>Naviculales</taxon>
        <taxon>Phaeodactylaceae</taxon>
        <taxon>Phaeodactylum</taxon>
    </lineage>
</organism>
<evidence type="ECO:0000259" key="2">
    <source>
        <dbReference type="Pfam" id="PF23411"/>
    </source>
</evidence>
<feature type="compositionally biased region" description="Polar residues" evidence="1">
    <location>
        <begin position="160"/>
        <end position="178"/>
    </location>
</feature>
<dbReference type="RefSeq" id="XP_002179300.1">
    <property type="nucleotide sequence ID" value="XM_002179264.1"/>
</dbReference>
<dbReference type="GeneID" id="7199961"/>
<reference evidence="4" key="2">
    <citation type="submission" date="2008-08" db="EMBL/GenBank/DDBJ databases">
        <authorList>
            <consortium name="Diatom Consortium"/>
            <person name="Grigoriev I."/>
            <person name="Grimwood J."/>
            <person name="Kuo A."/>
            <person name="Otillar R.P."/>
            <person name="Salamov A."/>
            <person name="Detter J.C."/>
            <person name="Lindquist E."/>
            <person name="Shapiro H."/>
            <person name="Lucas S."/>
            <person name="Glavina del Rio T."/>
            <person name="Pitluck S."/>
            <person name="Rokhsar D."/>
            <person name="Bowler C."/>
        </authorList>
    </citation>
    <scope>GENOME REANNOTATION</scope>
    <source>
        <strain evidence="4">CCAP 1055/1</strain>
    </source>
</reference>
<evidence type="ECO:0000256" key="1">
    <source>
        <dbReference type="SAM" id="MobiDB-lite"/>
    </source>
</evidence>
<dbReference type="InParanoid" id="B7FX95"/>
<dbReference type="GO" id="GO:0005770">
    <property type="term" value="C:late endosome"/>
    <property type="evidence" value="ECO:0007669"/>
    <property type="project" value="TreeGrafter"/>
</dbReference>
<gene>
    <name evidence="3" type="ORF">PHATRDRAFT_45316</name>
</gene>
<sequence>MVQSAKNSELPKHQVSETTDPATREESFSTSTKGAAGDSLHEQSLDSLKAPSEKIVADDVTEDEQDDGDNASLHSPTPPELLMLDDMEGDVEDEDSLMDPEDSLPLMYYTRLLEQLPRQSVPQSEDQMSTVAPLATDCTCSAMGKVILSSETTLAVPDVSNETLPRTESSSSPNESRNVPVSADLWQAQPIYLTALGFQDGSVYIVDSQNGTTVAGHDQLYLHEITASSTNIMSGTGSHKKRDAVVALSWDSTGTVLSAIDAVGMCAVWEIRYQIQMQSSVIPPTISTATATPATRETSSNMFRTLMSAWTGGNEARNTSEAPSILGSVPTLTVASIQAHRVSYPKSFGVPTQLALDPSYKRRREKGLLVGFTDGRLVLTKRGFVFQRRSDSVLYQGTDGPVQALTWRANVVAWADNSGVRLLDAESWSRIAHVDRPAGARPTLYPTLCDLQPTIVWETSRRLLVAWGDCLLTLLVRESKVTSPVSANSTASDGNTNINTMSGAPAVVIRRTVECTMAWALECVACGVAPLDAEHVVVLGLVPPQDFDVVSETTQANARNEIELQIISRTDGVVVYSDLLPLMRKSSKNGYRRAKPAESAAPYCLLSSFAVPRMENTFEFQNDEPGDVGIDQQINPSLFSAPEIPRKIFRDSHLRWNLSMIEFEEATNYKSTVGTQGREKHLVIDDVAHDATSVDSDDYGCVIEPLSKMEETEQLLASVSPPVMIVTAGSDVVSVRMRDVDDAISSALLMRKAGLALRTGLKYIRRLQKYEIEDLVDEYFAAVLRLPREQGLMSSFVNDEEKNMAPTRLSLRRMKLAAVAMPVLFGGNVQLWERWTAHLEKIPGGLFAIREAIPVRDPKLSNEFYTRILKTMFRHAHETISRSCTSARERLAGEAENHFLCALLCWGTTNILRVHVDLYRYQRDYNSSPSTSTMLRAVEKGLRGRREQTAASYLLPTFRSAEQPSVEALNEISGSGEVSDSLYSVDEMLSYLRSGDAQRSESVDIKVSDMAGTIGMTDKVSSIALDAVAKLDMMKGRFDDALRALLEIGVTNSHLTLEDVERSALSAFSSSKKASKSKATNNHVFVLLVIEKYHLHQCLLDPKFLREALSTSPLFALVRLVGLERLGDFLIEHCVAPQGENTPHSLSQVYTPHSQSDKTNGERRGTLPLDLVAEQLEANQKLLYWYLHLVFVSRPELYVNFPNTANPPRNIVNLHRKAVSLYIKFAGANRDSAALLESTEAYRAIETTTPFLAFLRSILSLGGVSAMEVGKLLEIERKGGAGNSSTFALELAFILEHFGGGTEAEASLILDLLLRGAKSLMLAVAYAQRNADHNYFLWEILIDFCLGKTPDAGYQLKNRNDGALFGSLLEAAALSGADLATLVTKIPPRMSIEGLRPRLVAAVADYRLKLSMHECTSSVAFSEKASLMKESAHRSRRGMRGEWEGTDIQHP</sequence>
<feature type="region of interest" description="Disordered" evidence="1">
    <location>
        <begin position="158"/>
        <end position="178"/>
    </location>
</feature>
<dbReference type="STRING" id="556484.B7FX95"/>
<feature type="region of interest" description="Disordered" evidence="1">
    <location>
        <begin position="1"/>
        <end position="83"/>
    </location>
</feature>
<dbReference type="GO" id="GO:0034058">
    <property type="term" value="P:endosomal vesicle fusion"/>
    <property type="evidence" value="ECO:0007669"/>
    <property type="project" value="TreeGrafter"/>
</dbReference>
<feature type="region of interest" description="Disordered" evidence="1">
    <location>
        <begin position="1142"/>
        <end position="1163"/>
    </location>
</feature>
<reference evidence="3 4" key="1">
    <citation type="journal article" date="2008" name="Nature">
        <title>The Phaeodactylum genome reveals the evolutionary history of diatom genomes.</title>
        <authorList>
            <person name="Bowler C."/>
            <person name="Allen A.E."/>
            <person name="Badger J.H."/>
            <person name="Grimwood J."/>
            <person name="Jabbari K."/>
            <person name="Kuo A."/>
            <person name="Maheswari U."/>
            <person name="Martens C."/>
            <person name="Maumus F."/>
            <person name="Otillar R.P."/>
            <person name="Rayko E."/>
            <person name="Salamov A."/>
            <person name="Vandepoele K."/>
            <person name="Beszteri B."/>
            <person name="Gruber A."/>
            <person name="Heijde M."/>
            <person name="Katinka M."/>
            <person name="Mock T."/>
            <person name="Valentin K."/>
            <person name="Verret F."/>
            <person name="Berges J.A."/>
            <person name="Brownlee C."/>
            <person name="Cadoret J.P."/>
            <person name="Chiovitti A."/>
            <person name="Choi C.J."/>
            <person name="Coesel S."/>
            <person name="De Martino A."/>
            <person name="Detter J.C."/>
            <person name="Durkin C."/>
            <person name="Falciatore A."/>
            <person name="Fournet J."/>
            <person name="Haruta M."/>
            <person name="Huysman M.J."/>
            <person name="Jenkins B.D."/>
            <person name="Jiroutova K."/>
            <person name="Jorgensen R.E."/>
            <person name="Joubert Y."/>
            <person name="Kaplan A."/>
            <person name="Kroger N."/>
            <person name="Kroth P.G."/>
            <person name="La Roche J."/>
            <person name="Lindquist E."/>
            <person name="Lommer M."/>
            <person name="Martin-Jezequel V."/>
            <person name="Lopez P.J."/>
            <person name="Lucas S."/>
            <person name="Mangogna M."/>
            <person name="McGinnis K."/>
            <person name="Medlin L.K."/>
            <person name="Montsant A."/>
            <person name="Oudot-Le Secq M.P."/>
            <person name="Napoli C."/>
            <person name="Obornik M."/>
            <person name="Parker M.S."/>
            <person name="Petit J.L."/>
            <person name="Porcel B.M."/>
            <person name="Poulsen N."/>
            <person name="Robison M."/>
            <person name="Rychlewski L."/>
            <person name="Rynearson T.A."/>
            <person name="Schmutz J."/>
            <person name="Shapiro H."/>
            <person name="Siaut M."/>
            <person name="Stanley M."/>
            <person name="Sussman M.R."/>
            <person name="Taylor A.R."/>
            <person name="Vardi A."/>
            <person name="von Dassow P."/>
            <person name="Vyverman W."/>
            <person name="Willis A."/>
            <person name="Wyrwicz L.S."/>
            <person name="Rokhsar D.S."/>
            <person name="Weissenbach J."/>
            <person name="Armbrust E.V."/>
            <person name="Green B.R."/>
            <person name="Van de Peer Y."/>
            <person name="Grigoriev I.V."/>
        </authorList>
    </citation>
    <scope>NUCLEOTIDE SEQUENCE [LARGE SCALE GENOMIC DNA]</scope>
    <source>
        <strain evidence="3 4">CCAP 1055/1</strain>
    </source>
</reference>
<dbReference type="SUPFAM" id="SSF50978">
    <property type="entry name" value="WD40 repeat-like"/>
    <property type="match status" value="1"/>
</dbReference>
<dbReference type="EMBL" id="CM000609">
    <property type="protein sequence ID" value="EEC49123.1"/>
    <property type="molecule type" value="Genomic_DNA"/>
</dbReference>
<dbReference type="Proteomes" id="UP000000759">
    <property type="component" value="Chromosome 6"/>
</dbReference>
<dbReference type="eggNOG" id="KOG2066">
    <property type="taxonomic scope" value="Eukaryota"/>
</dbReference>
<dbReference type="GO" id="GO:0006623">
    <property type="term" value="P:protein targeting to vacuole"/>
    <property type="evidence" value="ECO:0007669"/>
    <property type="project" value="InterPro"/>
</dbReference>
<dbReference type="InterPro" id="IPR045111">
    <property type="entry name" value="Vps41/Vps8"/>
</dbReference>
<evidence type="ECO:0000313" key="3">
    <source>
        <dbReference type="EMBL" id="EEC49123.1"/>
    </source>
</evidence>
<dbReference type="OrthoDB" id="244107at2759"/>
<name>B7FX95_PHATC</name>
<dbReference type="HOGENOM" id="CLU_251083_0_0_1"/>